<evidence type="ECO:0000256" key="1">
    <source>
        <dbReference type="ARBA" id="ARBA00004651"/>
    </source>
</evidence>
<dbReference type="Gene3D" id="1.10.3730.20">
    <property type="match status" value="2"/>
</dbReference>
<dbReference type="EMBL" id="SMYL01000007">
    <property type="protein sequence ID" value="TDK64490.1"/>
    <property type="molecule type" value="Genomic_DNA"/>
</dbReference>
<evidence type="ECO:0000256" key="4">
    <source>
        <dbReference type="ARBA" id="ARBA00022519"/>
    </source>
</evidence>
<accession>A0A4R5VYB1</accession>
<evidence type="ECO:0000259" key="12">
    <source>
        <dbReference type="Pfam" id="PF00892"/>
    </source>
</evidence>
<keyword evidence="14" id="KW-1185">Reference proteome</keyword>
<feature type="transmembrane region" description="Helical" evidence="11">
    <location>
        <begin position="32"/>
        <end position="53"/>
    </location>
</feature>
<feature type="domain" description="EamA" evidence="12">
    <location>
        <begin position="160"/>
        <end position="294"/>
    </location>
</feature>
<dbReference type="InterPro" id="IPR000390">
    <property type="entry name" value="Small_drug/metabolite_transptr"/>
</dbReference>
<evidence type="ECO:0000256" key="2">
    <source>
        <dbReference type="ARBA" id="ARBA00022475"/>
    </source>
</evidence>
<dbReference type="OrthoDB" id="9783707at2"/>
<gene>
    <name evidence="13" type="ORF">E2I14_13670</name>
</gene>
<dbReference type="RefSeq" id="WP_133329469.1">
    <property type="nucleotide sequence ID" value="NZ_SMYL01000007.1"/>
</dbReference>
<keyword evidence="10 11" id="KW-0472">Membrane</keyword>
<keyword evidence="2" id="KW-1003">Cell membrane</keyword>
<feature type="transmembrane region" description="Helical" evidence="11">
    <location>
        <begin position="119"/>
        <end position="136"/>
    </location>
</feature>
<evidence type="ECO:0000256" key="7">
    <source>
        <dbReference type="ARBA" id="ARBA00022985"/>
    </source>
</evidence>
<keyword evidence="7" id="KW-0448">Lipopolysaccharide biosynthesis</keyword>
<feature type="transmembrane region" description="Helical" evidence="11">
    <location>
        <begin position="92"/>
        <end position="113"/>
    </location>
</feature>
<evidence type="ECO:0000256" key="10">
    <source>
        <dbReference type="ARBA" id="ARBA00023136"/>
    </source>
</evidence>
<feature type="transmembrane region" description="Helical" evidence="11">
    <location>
        <begin position="226"/>
        <end position="248"/>
    </location>
</feature>
<keyword evidence="5" id="KW-0441">Lipid A biosynthesis</keyword>
<dbReference type="PANTHER" id="PTHR30561">
    <property type="entry name" value="SMR FAMILY PROTON-DEPENDENT DRUG EFFLUX TRANSPORTER SUGE"/>
    <property type="match status" value="1"/>
</dbReference>
<comment type="subcellular location">
    <subcellularLocation>
        <location evidence="1">Cell membrane</location>
        <topology evidence="1">Multi-pass membrane protein</topology>
    </subcellularLocation>
</comment>
<comment type="caution">
    <text evidence="13">The sequence shown here is derived from an EMBL/GenBank/DDBJ whole genome shotgun (WGS) entry which is preliminary data.</text>
</comment>
<evidence type="ECO:0000313" key="14">
    <source>
        <dbReference type="Proteomes" id="UP000294829"/>
    </source>
</evidence>
<name>A0A4R5VYB1_9BURK</name>
<evidence type="ECO:0000313" key="13">
    <source>
        <dbReference type="EMBL" id="TDK64490.1"/>
    </source>
</evidence>
<dbReference type="PANTHER" id="PTHR30561:SF9">
    <property type="entry name" value="4-AMINO-4-DEOXY-L-ARABINOSE-PHOSPHOUNDECAPRENOL FLIPPASE SUBUNIT ARNF-RELATED"/>
    <property type="match status" value="1"/>
</dbReference>
<feature type="transmembrane region" description="Helical" evidence="11">
    <location>
        <begin position="6"/>
        <end position="23"/>
    </location>
</feature>
<dbReference type="GO" id="GO:0009245">
    <property type="term" value="P:lipid A biosynthetic process"/>
    <property type="evidence" value="ECO:0007669"/>
    <property type="project" value="UniProtKB-KW"/>
</dbReference>
<dbReference type="GO" id="GO:0022857">
    <property type="term" value="F:transmembrane transporter activity"/>
    <property type="evidence" value="ECO:0007669"/>
    <property type="project" value="InterPro"/>
</dbReference>
<keyword evidence="4" id="KW-0997">Cell inner membrane</keyword>
<dbReference type="SUPFAM" id="SSF103481">
    <property type="entry name" value="Multidrug resistance efflux transporter EmrE"/>
    <property type="match status" value="2"/>
</dbReference>
<evidence type="ECO:0000256" key="5">
    <source>
        <dbReference type="ARBA" id="ARBA00022556"/>
    </source>
</evidence>
<dbReference type="GO" id="GO:0009103">
    <property type="term" value="P:lipopolysaccharide biosynthetic process"/>
    <property type="evidence" value="ECO:0007669"/>
    <property type="project" value="UniProtKB-KW"/>
</dbReference>
<feature type="transmembrane region" description="Helical" evidence="11">
    <location>
        <begin position="157"/>
        <end position="175"/>
    </location>
</feature>
<sequence length="298" mass="32387">MTYTAFALVILAGLIHALWNIAAKKAGGDSRFAGFTSVIMMFVWAPVGIYFSLDVVPKWGVLEWSFIAFSGVLHVLYFVILLRGYRKSDLTIVYPVARGSGPLISSFTALFLLGEKLTTIGLLGMLAVVIGVFLISGGRDLLRSALHSGQSEQKRVLIRKGIFYGLLTGLFIAAYTVLDGYAVKVLIISPILIDYFGNFFRVALLTPTLLRDRVQTLHLWREQWKYALVVATVSPISYVLVLFAMQTAPLSHVAPAREVSMLFAALIGGRLLGEGDRLLRVTGALCIAAGVVALGMGS</sequence>
<evidence type="ECO:0000256" key="3">
    <source>
        <dbReference type="ARBA" id="ARBA00022516"/>
    </source>
</evidence>
<protein>
    <submittedName>
        <fullName evidence="13">EamA family transporter</fullName>
    </submittedName>
</protein>
<reference evidence="13 14" key="1">
    <citation type="submission" date="2019-03" db="EMBL/GenBank/DDBJ databases">
        <title>Sapientia aquatica gen. nov., sp. nov., isolated from a crater lake.</title>
        <authorList>
            <person name="Felfoldi T."/>
            <person name="Szabo A."/>
            <person name="Toth E."/>
            <person name="Schumann P."/>
            <person name="Keki Z."/>
            <person name="Marialigeti K."/>
            <person name="Mathe I."/>
        </authorList>
    </citation>
    <scope>NUCLEOTIDE SEQUENCE [LARGE SCALE GENOMIC DNA]</scope>
    <source>
        <strain evidence="13 14">SA-152</strain>
    </source>
</reference>
<feature type="transmembrane region" description="Helical" evidence="11">
    <location>
        <begin position="279"/>
        <end position="297"/>
    </location>
</feature>
<dbReference type="GO" id="GO:0005886">
    <property type="term" value="C:plasma membrane"/>
    <property type="evidence" value="ECO:0007669"/>
    <property type="project" value="UniProtKB-SubCell"/>
</dbReference>
<feature type="transmembrane region" description="Helical" evidence="11">
    <location>
        <begin position="59"/>
        <end position="80"/>
    </location>
</feature>
<organism evidence="13 14">
    <name type="scientific">Sapientia aquatica</name>
    <dbReference type="NCBI Taxonomy" id="1549640"/>
    <lineage>
        <taxon>Bacteria</taxon>
        <taxon>Pseudomonadati</taxon>
        <taxon>Pseudomonadota</taxon>
        <taxon>Betaproteobacteria</taxon>
        <taxon>Burkholderiales</taxon>
        <taxon>Oxalobacteraceae</taxon>
        <taxon>Sapientia</taxon>
    </lineage>
</organism>
<feature type="transmembrane region" description="Helical" evidence="11">
    <location>
        <begin position="181"/>
        <end position="205"/>
    </location>
</feature>
<keyword evidence="9" id="KW-0443">Lipid metabolism</keyword>
<dbReference type="InterPro" id="IPR000620">
    <property type="entry name" value="EamA_dom"/>
</dbReference>
<evidence type="ECO:0000256" key="9">
    <source>
        <dbReference type="ARBA" id="ARBA00023098"/>
    </source>
</evidence>
<evidence type="ECO:0000256" key="6">
    <source>
        <dbReference type="ARBA" id="ARBA00022692"/>
    </source>
</evidence>
<keyword evidence="6 11" id="KW-0812">Transmembrane</keyword>
<dbReference type="Proteomes" id="UP000294829">
    <property type="component" value="Unassembled WGS sequence"/>
</dbReference>
<dbReference type="InterPro" id="IPR037185">
    <property type="entry name" value="EmrE-like"/>
</dbReference>
<proteinExistence type="predicted"/>
<dbReference type="Pfam" id="PF00892">
    <property type="entry name" value="EamA"/>
    <property type="match status" value="2"/>
</dbReference>
<keyword evidence="8 11" id="KW-1133">Transmembrane helix</keyword>
<evidence type="ECO:0000256" key="11">
    <source>
        <dbReference type="SAM" id="Phobius"/>
    </source>
</evidence>
<evidence type="ECO:0000256" key="8">
    <source>
        <dbReference type="ARBA" id="ARBA00022989"/>
    </source>
</evidence>
<keyword evidence="3" id="KW-0444">Lipid biosynthesis</keyword>
<feature type="domain" description="EamA" evidence="12">
    <location>
        <begin position="7"/>
        <end position="136"/>
    </location>
</feature>
<dbReference type="AlphaFoldDB" id="A0A4R5VYB1"/>